<accession>A0A7D4GSM5</accession>
<feature type="chain" id="PRO_5028825386" description="Fimbrillin family protein" evidence="1">
    <location>
        <begin position="34"/>
        <end position="498"/>
    </location>
</feature>
<proteinExistence type="predicted"/>
<sequence length="498" mass="54116">MIMIKGLIKQLLQLSACILITVAFFACSSDENAIENRRSEQALDGGANFIGSQPTSNPVTRTSAIYTLGGTAKVFWDTADKIFVQDDAGIFHQTTAAQFVNASNKTRANFTLNTGTFTQNNREVRYTGLNGTNANTVTIASAQVQSSPNNFEHLGVSGDCGIATAKGSNGSYDFTLEHKSAYLCFLPRTTNTALQSCKLSRIVVYSDQEIAGNFTLTNTGLSSAPVSAGSHEITLTTGSGFPLTNSTTDVSTNGAYMVIAPGTHALTIRYWLETPDGRTGTISKFISATNFDAGKIYDITANFDSRVYSSNLYAWDAVSNAYPSGDVNMTYPTHSNGVEATNMAKIAPNMHEMYWYAVKGDIHWDDTEELFVVDGVIYKGGIWIKRKENISGFSSTIDPPGVTYYGSSTYVTTPPTNNILNQYFYLPALGAKGIENFGYGRIDKPIGTCAAYWTSTGTGMDNTVFRLRAYRLMIEKGTTLLNCIYDVRANGYAIAKFE</sequence>
<evidence type="ECO:0000256" key="1">
    <source>
        <dbReference type="SAM" id="SignalP"/>
    </source>
</evidence>
<name>A0A7D4GSM5_9BACT</name>
<evidence type="ECO:0000313" key="3">
    <source>
        <dbReference type="Proteomes" id="UP000500843"/>
    </source>
</evidence>
<gene>
    <name evidence="2" type="ORF">FIU21_07045</name>
</gene>
<keyword evidence="1" id="KW-0732">Signal</keyword>
<dbReference type="Proteomes" id="UP000500843">
    <property type="component" value="Chromosome 2"/>
</dbReference>
<dbReference type="RefSeq" id="WP_004360843.1">
    <property type="nucleotide sequence ID" value="NZ_CP054011.1"/>
</dbReference>
<evidence type="ECO:0008006" key="4">
    <source>
        <dbReference type="Google" id="ProtNLM"/>
    </source>
</evidence>
<organism evidence="2 3">
    <name type="scientific">Prevotella melaninogenica</name>
    <dbReference type="NCBI Taxonomy" id="28132"/>
    <lineage>
        <taxon>Bacteria</taxon>
        <taxon>Pseudomonadati</taxon>
        <taxon>Bacteroidota</taxon>
        <taxon>Bacteroidia</taxon>
        <taxon>Bacteroidales</taxon>
        <taxon>Prevotellaceae</taxon>
        <taxon>Prevotella</taxon>
    </lineage>
</organism>
<evidence type="ECO:0000313" key="2">
    <source>
        <dbReference type="EMBL" id="QKH88731.1"/>
    </source>
</evidence>
<protein>
    <recommendedName>
        <fullName evidence="4">Fimbrillin family protein</fullName>
    </recommendedName>
</protein>
<dbReference type="EMBL" id="CP054011">
    <property type="protein sequence ID" value="QKH88731.1"/>
    <property type="molecule type" value="Genomic_DNA"/>
</dbReference>
<feature type="signal peptide" evidence="1">
    <location>
        <begin position="1"/>
        <end position="33"/>
    </location>
</feature>
<dbReference type="AlphaFoldDB" id="A0A7D4GSM5"/>
<dbReference type="PROSITE" id="PS51257">
    <property type="entry name" value="PROKAR_LIPOPROTEIN"/>
    <property type="match status" value="1"/>
</dbReference>
<reference evidence="2 3" key="1">
    <citation type="submission" date="2020-05" db="EMBL/GenBank/DDBJ databases">
        <title>FDA dAtabase for Regulatory Grade micrObial Sequences (FDA-ARGOS): Supporting development and validation of Infectious Disease Dx tests.</title>
        <authorList>
            <person name="Moreno J."/>
            <person name="Tallon L."/>
            <person name="Sadzewicz L."/>
            <person name="Zhao X."/>
            <person name="Vavikolanu K."/>
            <person name="Mehta A."/>
            <person name="Aluvathingal J."/>
            <person name="Nadendla S."/>
            <person name="Myers T."/>
            <person name="Yan Y."/>
            <person name="Sichtig H."/>
        </authorList>
    </citation>
    <scope>NUCLEOTIDE SEQUENCE [LARGE SCALE GENOMIC DNA]</scope>
    <source>
        <strain evidence="2 3">FDAARGOS_760</strain>
    </source>
</reference>